<evidence type="ECO:0000259" key="7">
    <source>
        <dbReference type="SMART" id="SM00062"/>
    </source>
</evidence>
<dbReference type="PANTHER" id="PTHR30024:SF47">
    <property type="entry name" value="TAURINE-BINDING PERIPLASMIC PROTEIN"/>
    <property type="match status" value="1"/>
</dbReference>
<dbReference type="InterPro" id="IPR015168">
    <property type="entry name" value="SsuA/THI5"/>
</dbReference>
<comment type="similarity">
    <text evidence="2">Belongs to the bacterial solute-binding protein SsuA/TauA family.</text>
</comment>
<keyword evidence="3 6" id="KW-0732">Signal</keyword>
<dbReference type="Pfam" id="PF09084">
    <property type="entry name" value="NMT1"/>
    <property type="match status" value="1"/>
</dbReference>
<accession>A0A1Q8Q2K0</accession>
<keyword evidence="9" id="KW-1185">Reference proteome</keyword>
<evidence type="ECO:0000256" key="5">
    <source>
        <dbReference type="ARBA" id="ARBA00023288"/>
    </source>
</evidence>
<name>A0A1Q8Q2K0_9BACI</name>
<feature type="domain" description="Solute-binding protein family 3/N-terminal" evidence="7">
    <location>
        <begin position="49"/>
        <end position="266"/>
    </location>
</feature>
<dbReference type="Gene3D" id="3.40.190.10">
    <property type="entry name" value="Periplasmic binding protein-like II"/>
    <property type="match status" value="2"/>
</dbReference>
<dbReference type="SUPFAM" id="SSF53850">
    <property type="entry name" value="Periplasmic binding protein-like II"/>
    <property type="match status" value="1"/>
</dbReference>
<dbReference type="EMBL" id="MSDU01000041">
    <property type="protein sequence ID" value="OLN21532.1"/>
    <property type="molecule type" value="Genomic_DNA"/>
</dbReference>
<protein>
    <recommendedName>
        <fullName evidence="7">Solute-binding protein family 3/N-terminal domain-containing protein</fullName>
    </recommendedName>
</protein>
<dbReference type="STRING" id="1714264.BTO30_14485"/>
<feature type="signal peptide" evidence="6">
    <location>
        <begin position="1"/>
        <end position="26"/>
    </location>
</feature>
<evidence type="ECO:0000313" key="8">
    <source>
        <dbReference type="EMBL" id="OLN21532.1"/>
    </source>
</evidence>
<dbReference type="PANTHER" id="PTHR30024">
    <property type="entry name" value="ALIPHATIC SULFONATES-BINDING PROTEIN-RELATED"/>
    <property type="match status" value="1"/>
</dbReference>
<evidence type="ECO:0000256" key="1">
    <source>
        <dbReference type="ARBA" id="ARBA00004418"/>
    </source>
</evidence>
<dbReference type="OrthoDB" id="9815602at2"/>
<evidence type="ECO:0000256" key="3">
    <source>
        <dbReference type="ARBA" id="ARBA00022729"/>
    </source>
</evidence>
<dbReference type="RefSeq" id="WP_075399426.1">
    <property type="nucleotide sequence ID" value="NZ_MSDU01000041.1"/>
</dbReference>
<dbReference type="AlphaFoldDB" id="A0A1Q8Q2K0"/>
<dbReference type="InterPro" id="IPR001638">
    <property type="entry name" value="Solute-binding_3/MltF_N"/>
</dbReference>
<feature type="chain" id="PRO_5038774944" description="Solute-binding protein family 3/N-terminal domain-containing protein" evidence="6">
    <location>
        <begin position="27"/>
        <end position="339"/>
    </location>
</feature>
<evidence type="ECO:0000256" key="2">
    <source>
        <dbReference type="ARBA" id="ARBA00010742"/>
    </source>
</evidence>
<dbReference type="GO" id="GO:0042597">
    <property type="term" value="C:periplasmic space"/>
    <property type="evidence" value="ECO:0007669"/>
    <property type="project" value="UniProtKB-SubCell"/>
</dbReference>
<proteinExistence type="inferred from homology"/>
<organism evidence="8 9">
    <name type="scientific">Domibacillus antri</name>
    <dbReference type="NCBI Taxonomy" id="1714264"/>
    <lineage>
        <taxon>Bacteria</taxon>
        <taxon>Bacillati</taxon>
        <taxon>Bacillota</taxon>
        <taxon>Bacilli</taxon>
        <taxon>Bacillales</taxon>
        <taxon>Bacillaceae</taxon>
        <taxon>Domibacillus</taxon>
    </lineage>
</organism>
<comment type="subcellular location">
    <subcellularLocation>
        <location evidence="1">Periplasm</location>
    </subcellularLocation>
</comment>
<evidence type="ECO:0000256" key="6">
    <source>
        <dbReference type="SAM" id="SignalP"/>
    </source>
</evidence>
<evidence type="ECO:0000313" key="9">
    <source>
        <dbReference type="Proteomes" id="UP000185568"/>
    </source>
</evidence>
<keyword evidence="5" id="KW-0449">Lipoprotein</keyword>
<dbReference type="Proteomes" id="UP000185568">
    <property type="component" value="Unassembled WGS sequence"/>
</dbReference>
<reference evidence="8 9" key="1">
    <citation type="submission" date="2016-12" db="EMBL/GenBank/DDBJ databases">
        <title>Domibacillus antri genome sequencing.</title>
        <authorList>
            <person name="Verma A."/>
            <person name="Krishnamurthi S."/>
        </authorList>
    </citation>
    <scope>NUCLEOTIDE SEQUENCE [LARGE SCALE GENOMIC DNA]</scope>
    <source>
        <strain evidence="8 9">XD80</strain>
    </source>
</reference>
<keyword evidence="4" id="KW-0564">Palmitate</keyword>
<gene>
    <name evidence="8" type="ORF">BTO30_14485</name>
</gene>
<comment type="caution">
    <text evidence="8">The sequence shown here is derived from an EMBL/GenBank/DDBJ whole genome shotgun (WGS) entry which is preliminary data.</text>
</comment>
<evidence type="ECO:0000256" key="4">
    <source>
        <dbReference type="ARBA" id="ARBA00023139"/>
    </source>
</evidence>
<dbReference type="SMART" id="SM00062">
    <property type="entry name" value="PBPb"/>
    <property type="match status" value="1"/>
</dbReference>
<sequence length="339" mass="36643">MKNGSKKGVMPSIAAFFLILMTVLNGCGATSTESEKEVKEVSGDGGSTTIKMGLPSSNASYLPLFVANKKGFFQNHNVDVSFSKVQGGVTALRGLQTGDFQVISSLPESVITGVAQGADVKMIGTLDDQSMYSIYSTPDIKSPEDLKGQVVATNRTGNGTDIQLRWWLKNNGLEPDKDVRIIEAGENSTRLQALLTGQAKLTILSQPTDLKAEASGMKKLALMRDELKTYNHNMLMANGDFLKNQTEAAKGFIAAVGEATEYAKKPENRDEMVQLIMEELQMEQADAEVSFDFVLPSLADNAAINVDGVQWAIDTTKETGMLKEDVTTDQLIENLTAAN</sequence>